<comment type="similarity">
    <text evidence="1">Belongs to the ARG7 family.</text>
</comment>
<dbReference type="Proteomes" id="UP001652660">
    <property type="component" value="Chromosome 4e"/>
</dbReference>
<evidence type="ECO:0008006" key="4">
    <source>
        <dbReference type="Google" id="ProtNLM"/>
    </source>
</evidence>
<dbReference type="GeneID" id="113740678"/>
<evidence type="ECO:0000313" key="2">
    <source>
        <dbReference type="Proteomes" id="UP001652660"/>
    </source>
</evidence>
<keyword evidence="2" id="KW-1185">Reference proteome</keyword>
<gene>
    <name evidence="3" type="primary">LOC113740678</name>
</gene>
<dbReference type="RefSeq" id="XP_071902527.1">
    <property type="nucleotide sequence ID" value="XM_072046426.1"/>
</dbReference>
<dbReference type="Pfam" id="PF02519">
    <property type="entry name" value="Auxin_inducible"/>
    <property type="match status" value="1"/>
</dbReference>
<proteinExistence type="inferred from homology"/>
<evidence type="ECO:0000256" key="1">
    <source>
        <dbReference type="ARBA" id="ARBA00006974"/>
    </source>
</evidence>
<name>A0ABM4U5H5_COFAR</name>
<dbReference type="PANTHER" id="PTHR31374:SF118">
    <property type="entry name" value="OS01G0924966 PROTEIN"/>
    <property type="match status" value="1"/>
</dbReference>
<evidence type="ECO:0000313" key="3">
    <source>
        <dbReference type="RefSeq" id="XP_071902527.1"/>
    </source>
</evidence>
<dbReference type="InterPro" id="IPR003676">
    <property type="entry name" value="SAUR_fam"/>
</dbReference>
<organism evidence="2 3">
    <name type="scientific">Coffea arabica</name>
    <name type="common">Arabian coffee</name>
    <dbReference type="NCBI Taxonomy" id="13443"/>
    <lineage>
        <taxon>Eukaryota</taxon>
        <taxon>Viridiplantae</taxon>
        <taxon>Streptophyta</taxon>
        <taxon>Embryophyta</taxon>
        <taxon>Tracheophyta</taxon>
        <taxon>Spermatophyta</taxon>
        <taxon>Magnoliopsida</taxon>
        <taxon>eudicotyledons</taxon>
        <taxon>Gunneridae</taxon>
        <taxon>Pentapetalae</taxon>
        <taxon>asterids</taxon>
        <taxon>lamiids</taxon>
        <taxon>Gentianales</taxon>
        <taxon>Rubiaceae</taxon>
        <taxon>Ixoroideae</taxon>
        <taxon>Gardenieae complex</taxon>
        <taxon>Bertiereae - Coffeeae clade</taxon>
        <taxon>Coffeeae</taxon>
        <taxon>Coffea</taxon>
    </lineage>
</organism>
<sequence length="193" mass="21331">MDTGKSKWKNNSMIKKLVVSLSFQSIQAKPSRMEGAAIISLSKSKSWHCTGAAEKSQQNHDDQYRTRYKVAPKGCFSVYVGPEKQRFVIKAECANHPLFKMLLDDAALEYGYSNEGPLLLPCDVDLFYKVLAEMDCGEEATVDDSDSSAGGGFACGSCSPFTPARRLRNGTISKVYSPYGLLTPPRLLKMNHF</sequence>
<accession>A0ABM4U5H5</accession>
<dbReference type="PANTHER" id="PTHR31374">
    <property type="entry name" value="AUXIN-INDUCED PROTEIN-LIKE-RELATED"/>
    <property type="match status" value="1"/>
</dbReference>
<protein>
    <recommendedName>
        <fullName evidence="4">Auxin-responsive protein SAUR71-like</fullName>
    </recommendedName>
</protein>
<reference evidence="3" key="1">
    <citation type="submission" date="2025-08" db="UniProtKB">
        <authorList>
            <consortium name="RefSeq"/>
        </authorList>
    </citation>
    <scope>IDENTIFICATION</scope>
    <source>
        <tissue evidence="3">Leaves</tissue>
    </source>
</reference>